<dbReference type="Proteomes" id="UP001373714">
    <property type="component" value="Unassembled WGS sequence"/>
</dbReference>
<dbReference type="EMBL" id="JAVHNS010000011">
    <property type="protein sequence ID" value="KAK6340255.1"/>
    <property type="molecule type" value="Genomic_DNA"/>
</dbReference>
<sequence>MKACVICGMTAQTGRGIGPVMWWHDVRFIHFDLLPSPGHPVRDHSTPVVTQRGKIAFNQGDEPSQSCPYIQFPNLPEASDYVLVPSRIFGCTYSSPIFSTASACYPVHSFCWKMFTSVAGCGVDIYPAEKVKILYRILGSQKFNNNYTIWEHNYDAAEINYPIGSGPGHNDPTVIPTPYEWCPGVPTMEMDFTTKISASIPNILSVLPLEIVHMILSYLELPDLIQLTKIKSKKVFEVPDIIWKGFFDPRSDLGFLSFPNTEGSWYDDFVASSNFINWHSLCLQGQIYASGDSRIVANRKRIWKLCTQLSNLIDDIHESERLGFESHADYPFLGQRPLNNLDLLLPNCRHIDIGVPFIIQTILPDTTRIPDKYEDMWAVSTRGRLHFRLTDEIGVTFAGEGKLQYLTGLSFFRNGIELKGVGLINRKRMKRVSVRDADNFCIAVAANEFGIVDISITRGSELEWLGEGKNMNGVAIMRRTVQRPPDFTRPGTYIAVSVDSEVYRIKRLGIFSPHLTINQPLDALACNDMWQPQPPVESETKSLNISSYCGLTEYITQVYSPDYYKRIRGGPVRPFYCFDFNDKLPARFTCWVEGQPIINGMSFSMVDEDGNIPEKWVLGNERGTPVDFPLNAGRGERVRYMDVLIRHANVPMEAPIVAGVMLYTTLRRRFNLSLVPPWNSNVTQKTLIPKQGHKITGLYGKSVYIPSLRRPGLVGIGIITTADPTLSNPTPPPDIKNMKRAVIAKNAQYNMTPEASGTPETEGLSRRYISYVDLAGCRSISIYLKPGLSHVSPDNLPYVVGLAVKFHGQKDEELAGNPIYLGRISMGNLCETIELDAANGEELEGMVVYRDNTPREFNFFAMEFWTTFGRKMTVPQSWCERAPTNPPLPQVTVCKFLRCKSIIWVFSRHGEWIKAFEKKSDWLKYYEKLWTHDIILS</sequence>
<protein>
    <recommendedName>
        <fullName evidence="1">F-box domain-containing protein</fullName>
    </recommendedName>
</protein>
<accession>A0AAV9UE91</accession>
<dbReference type="AlphaFoldDB" id="A0AAV9UE91"/>
<name>A0AAV9UE91_9PEZI</name>
<organism evidence="2 3">
    <name type="scientific">Orbilia blumenaviensis</name>
    <dbReference type="NCBI Taxonomy" id="1796055"/>
    <lineage>
        <taxon>Eukaryota</taxon>
        <taxon>Fungi</taxon>
        <taxon>Dikarya</taxon>
        <taxon>Ascomycota</taxon>
        <taxon>Pezizomycotina</taxon>
        <taxon>Orbiliomycetes</taxon>
        <taxon>Orbiliales</taxon>
        <taxon>Orbiliaceae</taxon>
        <taxon>Orbilia</taxon>
    </lineage>
</organism>
<reference evidence="2 3" key="1">
    <citation type="submission" date="2019-10" db="EMBL/GenBank/DDBJ databases">
        <authorList>
            <person name="Palmer J.M."/>
        </authorList>
    </citation>
    <scope>NUCLEOTIDE SEQUENCE [LARGE SCALE GENOMIC DNA]</scope>
    <source>
        <strain evidence="2 3">TWF730</strain>
    </source>
</reference>
<comment type="caution">
    <text evidence="2">The sequence shown here is derived from an EMBL/GenBank/DDBJ whole genome shotgun (WGS) entry which is preliminary data.</text>
</comment>
<evidence type="ECO:0000313" key="2">
    <source>
        <dbReference type="EMBL" id="KAK6340255.1"/>
    </source>
</evidence>
<evidence type="ECO:0000259" key="1">
    <source>
        <dbReference type="PROSITE" id="PS50181"/>
    </source>
</evidence>
<keyword evidence="3" id="KW-1185">Reference proteome</keyword>
<proteinExistence type="predicted"/>
<evidence type="ECO:0000313" key="3">
    <source>
        <dbReference type="Proteomes" id="UP001373714"/>
    </source>
</evidence>
<feature type="domain" description="F-box" evidence="1">
    <location>
        <begin position="201"/>
        <end position="246"/>
    </location>
</feature>
<gene>
    <name evidence="2" type="ORF">TWF730_002019</name>
</gene>
<dbReference type="InterPro" id="IPR001810">
    <property type="entry name" value="F-box_dom"/>
</dbReference>
<dbReference type="PROSITE" id="PS50181">
    <property type="entry name" value="FBOX"/>
    <property type="match status" value="1"/>
</dbReference>